<accession>A0A385ST54</accession>
<organism evidence="1 2">
    <name type="scientific">Chryseolinea soli</name>
    <dbReference type="NCBI Taxonomy" id="2321403"/>
    <lineage>
        <taxon>Bacteria</taxon>
        <taxon>Pseudomonadati</taxon>
        <taxon>Bacteroidota</taxon>
        <taxon>Cytophagia</taxon>
        <taxon>Cytophagales</taxon>
        <taxon>Fulvivirgaceae</taxon>
        <taxon>Chryseolinea</taxon>
    </lineage>
</organism>
<dbReference type="KEGG" id="chk:D4L85_24215"/>
<reference evidence="2" key="1">
    <citation type="submission" date="2018-09" db="EMBL/GenBank/DDBJ databases">
        <title>Chryseolinea sp. KIS68-18 isolated from soil.</title>
        <authorList>
            <person name="Weon H.-Y."/>
            <person name="Kwon S.-W."/>
            <person name="Lee S.A."/>
        </authorList>
    </citation>
    <scope>NUCLEOTIDE SEQUENCE [LARGE SCALE GENOMIC DNA]</scope>
    <source>
        <strain evidence="2">KIS68-18</strain>
    </source>
</reference>
<gene>
    <name evidence="1" type="ORF">D4L85_24215</name>
</gene>
<dbReference type="Proteomes" id="UP000266183">
    <property type="component" value="Chromosome"/>
</dbReference>
<dbReference type="EMBL" id="CP032382">
    <property type="protein sequence ID" value="AYB33501.1"/>
    <property type="molecule type" value="Genomic_DNA"/>
</dbReference>
<sequence length="129" mass="14899">MSDSTGWLAAGFVGEEHQQRRWPVTKFCGLSIHFFDSGVKLLEQDISRGWAGFYGRLVAKWQERVQPSLIQNQHILNHEAEPLKIGYFFPFGGVIRPHRNLSLICKLNPAAIFRSPLFWHHSYQAFSMN</sequence>
<protein>
    <submittedName>
        <fullName evidence="1">Uncharacterized protein</fullName>
    </submittedName>
</protein>
<name>A0A385ST54_9BACT</name>
<keyword evidence="2" id="KW-1185">Reference proteome</keyword>
<evidence type="ECO:0000313" key="2">
    <source>
        <dbReference type="Proteomes" id="UP000266183"/>
    </source>
</evidence>
<proteinExistence type="predicted"/>
<dbReference type="AlphaFoldDB" id="A0A385ST54"/>
<evidence type="ECO:0000313" key="1">
    <source>
        <dbReference type="EMBL" id="AYB33501.1"/>
    </source>
</evidence>